<feature type="compositionally biased region" description="Basic residues" evidence="5">
    <location>
        <begin position="1"/>
        <end position="10"/>
    </location>
</feature>
<feature type="region of interest" description="Disordered" evidence="5">
    <location>
        <begin position="1803"/>
        <end position="1883"/>
    </location>
</feature>
<dbReference type="PANTHER" id="PTHR18898">
    <property type="entry name" value="NUCLEOPROTEIN TPR-RELATED"/>
    <property type="match status" value="1"/>
</dbReference>
<proteinExistence type="predicted"/>
<feature type="region of interest" description="Disordered" evidence="5">
    <location>
        <begin position="1"/>
        <end position="37"/>
    </location>
</feature>
<protein>
    <recommendedName>
        <fullName evidence="11">Nucleoprotein TPR/MLP1 domain-containing protein</fullName>
    </recommendedName>
</protein>
<dbReference type="GO" id="GO:0006406">
    <property type="term" value="P:mRNA export from nucleus"/>
    <property type="evidence" value="ECO:0007669"/>
    <property type="project" value="TreeGrafter"/>
</dbReference>
<feature type="domain" description="NUA/TPR/MLP1-2-like" evidence="8">
    <location>
        <begin position="533"/>
        <end position="633"/>
    </location>
</feature>
<dbReference type="InterPro" id="IPR057577">
    <property type="entry name" value="Nucleoprot-TPR/MLP1_dom"/>
</dbReference>
<feature type="coiled-coil region" evidence="4">
    <location>
        <begin position="497"/>
        <end position="566"/>
    </location>
</feature>
<feature type="region of interest" description="Disordered" evidence="5">
    <location>
        <begin position="1700"/>
        <end position="1732"/>
    </location>
</feature>
<evidence type="ECO:0000259" key="7">
    <source>
        <dbReference type="Pfam" id="PF25481"/>
    </source>
</evidence>
<evidence type="ECO:0008006" key="11">
    <source>
        <dbReference type="Google" id="ProtNLM"/>
    </source>
</evidence>
<evidence type="ECO:0000259" key="8">
    <source>
        <dbReference type="Pfam" id="PF25785"/>
    </source>
</evidence>
<evidence type="ECO:0000256" key="3">
    <source>
        <dbReference type="ARBA" id="ARBA00023242"/>
    </source>
</evidence>
<evidence type="ECO:0000313" key="9">
    <source>
        <dbReference type="EMBL" id="KAF8469881.1"/>
    </source>
</evidence>
<dbReference type="GO" id="GO:0017056">
    <property type="term" value="F:structural constituent of nuclear pore"/>
    <property type="evidence" value="ECO:0007669"/>
    <property type="project" value="TreeGrafter"/>
</dbReference>
<feature type="coiled-coil region" evidence="4">
    <location>
        <begin position="810"/>
        <end position="904"/>
    </location>
</feature>
<keyword evidence="2 4" id="KW-0175">Coiled coil</keyword>
<feature type="region of interest" description="Disordered" evidence="5">
    <location>
        <begin position="1502"/>
        <end position="1561"/>
    </location>
</feature>
<comment type="subcellular location">
    <subcellularLocation>
        <location evidence="1">Nucleus</location>
    </subcellularLocation>
</comment>
<feature type="compositionally biased region" description="Polar residues" evidence="5">
    <location>
        <begin position="1543"/>
        <end position="1552"/>
    </location>
</feature>
<feature type="region of interest" description="Disordered" evidence="5">
    <location>
        <begin position="1762"/>
        <end position="1788"/>
    </location>
</feature>
<evidence type="ECO:0000313" key="10">
    <source>
        <dbReference type="Proteomes" id="UP000759537"/>
    </source>
</evidence>
<feature type="coiled-coil region" evidence="4">
    <location>
        <begin position="937"/>
        <end position="1010"/>
    </location>
</feature>
<feature type="compositionally biased region" description="Low complexity" evidence="5">
    <location>
        <begin position="1822"/>
        <end position="1869"/>
    </location>
</feature>
<feature type="compositionally biased region" description="Basic and acidic residues" evidence="5">
    <location>
        <begin position="1762"/>
        <end position="1777"/>
    </location>
</feature>
<feature type="compositionally biased region" description="Low complexity" evidence="5">
    <location>
        <begin position="1432"/>
        <end position="1444"/>
    </location>
</feature>
<feature type="compositionally biased region" description="Polar residues" evidence="5">
    <location>
        <begin position="1172"/>
        <end position="1189"/>
    </location>
</feature>
<feature type="region of interest" description="Disordered" evidence="5">
    <location>
        <begin position="1571"/>
        <end position="1590"/>
    </location>
</feature>
<sequence length="1983" mass="220183">MSMRTRRKSKQAAAAAAAVAEPDNESVAPLEGTASSSRVEFSVQVTDDLDLDYLSRLLPDFSFESPSPDAVLSLYRFVVSQAADLDGALRDLEESRAEVERRDVELDQALQDRESSVSSLETQVKSLQEELVKVKEERNTLVSSKSNLETQITSLSSSQSFSSTEIDSFKHRVEDIEREKRDLLGVVSRLKEDSAQRDEEIQTLRANLKQARQDQQSLETQLRELRSGESSTKFKLDSLSQQLQLAKDEADRTSKELTKKSEDFAKYRHEKHAALAQLQSAYDALQESHASTEGTLKALRSAHNAQSQQLSQSLARVQDLSGRIAEQDATYTSEVAGLRRLIEMVEAREAQSKAIVENVEQEWATVNERVDRREAVLREQVERERSLTEAAEARVEELERVLEKVSSGEFLVPGHGSSVPSTPARGSTDILTQSMMDLSPTVAMASRAQRSGKTFTEVYADHIRLQDEHAKKSAEYDRMARTLAQVLAQIEERAPILAQQRVEYERLQSESAQLASQLADALAERDSSISTATDVTQRLTKTNRENESLQKQLNDLGRQVQTLLKEIARRQDPTIPSDEELEADESATPAENIDEVITNNLVLFRSIPALQAQNQKLLGIVREMGAKMEAEEREYREALEKEQGEAVREAHEAITALQEQLETQRHTHDVKIQAFTKERDSLKSLLARAERSNAGKDPRGQANGAAVESDITKELTEIQEQFDTYRTETGVDSIRLREDTVAAQREVAQLTSQLAKANAKLEIAGDRFKMLQEQQGLTLRDLDGVTKRYRDLFERFTTVDIECNRVTEDLIAAHGQIDRVRNECANLRDEKKISESVEIRLVEENKALSMERSHLSDLMANVQKMHNDIERSSENDRRRLESQIQLLENQSQDSRQQLNEERQNVRRITLQREVEVKELRNAVDSQTRDLHETRTSLVKAETSKTHLEQRVEELSRKLQGDAERLAVYERRPSGINGATHHAGADGGSREQQLEAEVADLRASLKVAEVDLAAARNHIQQFKEISQASEEALASLNATHDEYKSSTEAQLTTSWAQHEALQSTLKNVEQELEQTRTSLADTKRTFESAREEWQADKRTLEDAIVDMTAAEKNLAEDRLSRESDVQVHEERVRSAEERYSREVIAHAEAIKAIDDLKRRLHDLQVSERDSRTTAETAQAKLTTSESSWSQQRQALDREIADLTSRCKALTEQNNVLHQHLDNVSSQAARIRQAADSSVGTPGEGETADGTESKLSELRAVINYLRKEKEIVDMQLELCKQENARLKTQIGHLARDLEDTRSTLSDERERAASVAATDTQHAELVEKIQQLNLLRESNATLRADSEAHAKRSRELDIKLKGLIQELDPLREGTRTMRAELDARNEHVARLEEENRRWQERNSQLLTKYDRVDPTEFQSLKDEIENLKAEKSAWETEQATQSSQSTEQQEKIVALEKMNKAQRDAITKNNQIFRQRMSALGAENTQLKSNLEVAQKESAALLEERDSLKASAPTESTSAPLAEELERLRREKVALEQELQEEKSKPPQQASISDTSDLEARLAALTEERDQLLAEKKAWKQPPEVSSEAKAVQENWEAEKVELVKNRDEAMTQAKVAREEAERLREADRGLRMSNEKLSTRIREQQVARQKAIEDQDAAIKTAVEKATNELRSAPSTTSDEVTKQHAEELRALEARLDAKHQEELDKATKAAVAKLQESQPAPTPAPGTATTSEDQKVAIDAAIAAKEAELKTKHDAAIEKAVESGRLEGTMKLRLKDTQLIRSQNRVKELEKQIDEWKKAGVITSQTATEPASAPAASPPVPAAPSASASAPSPTATAPPRGPPAGSAMPIPRKPPGANTVAGTATGQTVRGRGRGMRGNIGIRGAAAPGVGRGAVAPHGPAGGGAGAGATAGVAIMGAASKRTREEGEASTEDSLSKRLKPATAATATTATTTATADGVAGGAAAGSNTGGKPVTLQRNRVQPS</sequence>
<dbReference type="InterPro" id="IPR012929">
    <property type="entry name" value="Nucleoprot-TPR/MLP1-2_dom"/>
</dbReference>
<feature type="coiled-coil region" evidence="4">
    <location>
        <begin position="342"/>
        <end position="408"/>
    </location>
</feature>
<dbReference type="EMBL" id="WHVB01000027">
    <property type="protein sequence ID" value="KAF8469881.1"/>
    <property type="molecule type" value="Genomic_DNA"/>
</dbReference>
<comment type="caution">
    <text evidence="9">The sequence shown here is derived from an EMBL/GenBank/DDBJ whole genome shotgun (WGS) entry which is preliminary data.</text>
</comment>
<feature type="region of interest" description="Disordered" evidence="5">
    <location>
        <begin position="1230"/>
        <end position="1250"/>
    </location>
</feature>
<dbReference type="Pfam" id="PF25481">
    <property type="entry name" value="Nucleoprot-TPR"/>
    <property type="match status" value="1"/>
</dbReference>
<feature type="region of interest" description="Disordered" evidence="5">
    <location>
        <begin position="1606"/>
        <end position="1640"/>
    </location>
</feature>
<dbReference type="OrthoDB" id="343070at2759"/>
<feature type="coiled-coil region" evidence="4">
    <location>
        <begin position="621"/>
        <end position="692"/>
    </location>
</feature>
<feature type="domain" description="Nucleoprotein TPR/MLP1-2" evidence="6">
    <location>
        <begin position="1096"/>
        <end position="1222"/>
    </location>
</feature>
<dbReference type="PANTHER" id="PTHR18898:SF2">
    <property type="entry name" value="NUCLEOPROTEIN TPR"/>
    <property type="match status" value="1"/>
</dbReference>
<evidence type="ECO:0000259" key="6">
    <source>
        <dbReference type="Pfam" id="PF07926"/>
    </source>
</evidence>
<name>A0A9P5MQM7_9AGAM</name>
<organism evidence="9 10">
    <name type="scientific">Russula ochroleuca</name>
    <dbReference type="NCBI Taxonomy" id="152965"/>
    <lineage>
        <taxon>Eukaryota</taxon>
        <taxon>Fungi</taxon>
        <taxon>Dikarya</taxon>
        <taxon>Basidiomycota</taxon>
        <taxon>Agaricomycotina</taxon>
        <taxon>Agaricomycetes</taxon>
        <taxon>Russulales</taxon>
        <taxon>Russulaceae</taxon>
        <taxon>Russula</taxon>
    </lineage>
</organism>
<evidence type="ECO:0000256" key="5">
    <source>
        <dbReference type="SAM" id="MobiDB-lite"/>
    </source>
</evidence>
<dbReference type="Pfam" id="PF07926">
    <property type="entry name" value="TPR_MLP1_2"/>
    <property type="match status" value="1"/>
</dbReference>
<feature type="coiled-coil region" evidence="4">
    <location>
        <begin position="1057"/>
        <end position="1109"/>
    </location>
</feature>
<feature type="region of interest" description="Disordered" evidence="5">
    <location>
        <begin position="1166"/>
        <end position="1189"/>
    </location>
</feature>
<feature type="coiled-coil region" evidence="4">
    <location>
        <begin position="82"/>
        <end position="144"/>
    </location>
</feature>
<dbReference type="Gene3D" id="1.10.287.1490">
    <property type="match status" value="1"/>
</dbReference>
<feature type="region of interest" description="Disordered" evidence="5">
    <location>
        <begin position="568"/>
        <end position="591"/>
    </location>
</feature>
<evidence type="ECO:0000256" key="4">
    <source>
        <dbReference type="SAM" id="Coils"/>
    </source>
</evidence>
<feature type="compositionally biased region" description="Low complexity" evidence="5">
    <location>
        <begin position="1803"/>
        <end position="1814"/>
    </location>
</feature>
<feature type="coiled-coil region" evidence="4">
    <location>
        <begin position="173"/>
        <end position="263"/>
    </location>
</feature>
<dbReference type="InterPro" id="IPR057974">
    <property type="entry name" value="NUA/TPR/MLP1-2-like_dom"/>
</dbReference>
<gene>
    <name evidence="9" type="ORF">DFH94DRAFT_773175</name>
</gene>
<feature type="compositionally biased region" description="Basic and acidic residues" evidence="5">
    <location>
        <begin position="1521"/>
        <end position="1542"/>
    </location>
</feature>
<dbReference type="GO" id="GO:0006606">
    <property type="term" value="P:protein import into nucleus"/>
    <property type="evidence" value="ECO:0007669"/>
    <property type="project" value="InterPro"/>
</dbReference>
<keyword evidence="10" id="KW-1185">Reference proteome</keyword>
<dbReference type="GO" id="GO:0005643">
    <property type="term" value="C:nuclear pore"/>
    <property type="evidence" value="ECO:0007669"/>
    <property type="project" value="TreeGrafter"/>
</dbReference>
<dbReference type="Proteomes" id="UP000759537">
    <property type="component" value="Unassembled WGS sequence"/>
</dbReference>
<evidence type="ECO:0000256" key="2">
    <source>
        <dbReference type="ARBA" id="ARBA00023054"/>
    </source>
</evidence>
<evidence type="ECO:0000256" key="1">
    <source>
        <dbReference type="ARBA" id="ARBA00004123"/>
    </source>
</evidence>
<keyword evidence="3" id="KW-0539">Nucleus</keyword>
<feature type="coiled-coil region" evidence="4">
    <location>
        <begin position="740"/>
        <end position="774"/>
    </location>
</feature>
<feature type="region of interest" description="Disordered" evidence="5">
    <location>
        <begin position="1428"/>
        <end position="1447"/>
    </location>
</feature>
<feature type="compositionally biased region" description="Low complexity" evidence="5">
    <location>
        <begin position="1941"/>
        <end position="1957"/>
    </location>
</feature>
<reference evidence="9" key="1">
    <citation type="submission" date="2019-10" db="EMBL/GenBank/DDBJ databases">
        <authorList>
            <consortium name="DOE Joint Genome Institute"/>
            <person name="Kuo A."/>
            <person name="Miyauchi S."/>
            <person name="Kiss E."/>
            <person name="Drula E."/>
            <person name="Kohler A."/>
            <person name="Sanchez-Garcia M."/>
            <person name="Andreopoulos B."/>
            <person name="Barry K.W."/>
            <person name="Bonito G."/>
            <person name="Buee M."/>
            <person name="Carver A."/>
            <person name="Chen C."/>
            <person name="Cichocki N."/>
            <person name="Clum A."/>
            <person name="Culley D."/>
            <person name="Crous P.W."/>
            <person name="Fauchery L."/>
            <person name="Girlanda M."/>
            <person name="Hayes R."/>
            <person name="Keri Z."/>
            <person name="LaButti K."/>
            <person name="Lipzen A."/>
            <person name="Lombard V."/>
            <person name="Magnuson J."/>
            <person name="Maillard F."/>
            <person name="Morin E."/>
            <person name="Murat C."/>
            <person name="Nolan M."/>
            <person name="Ohm R."/>
            <person name="Pangilinan J."/>
            <person name="Pereira M."/>
            <person name="Perotto S."/>
            <person name="Peter M."/>
            <person name="Riley R."/>
            <person name="Sitrit Y."/>
            <person name="Stielow B."/>
            <person name="Szollosi G."/>
            <person name="Zifcakova L."/>
            <person name="Stursova M."/>
            <person name="Spatafora J.W."/>
            <person name="Tedersoo L."/>
            <person name="Vaario L.-M."/>
            <person name="Yamada A."/>
            <person name="Yan M."/>
            <person name="Wang P."/>
            <person name="Xu J."/>
            <person name="Bruns T."/>
            <person name="Baldrian P."/>
            <person name="Vilgalys R."/>
            <person name="Henrissat B."/>
            <person name="Grigoriev I.V."/>
            <person name="Hibbett D."/>
            <person name="Nagy L.G."/>
            <person name="Martin F.M."/>
        </authorList>
    </citation>
    <scope>NUCLEOTIDE SEQUENCE</scope>
    <source>
        <strain evidence="9">Prilba</strain>
    </source>
</reference>
<reference evidence="9" key="2">
    <citation type="journal article" date="2020" name="Nat. Commun.">
        <title>Large-scale genome sequencing of mycorrhizal fungi provides insights into the early evolution of symbiotic traits.</title>
        <authorList>
            <person name="Miyauchi S."/>
            <person name="Kiss E."/>
            <person name="Kuo A."/>
            <person name="Drula E."/>
            <person name="Kohler A."/>
            <person name="Sanchez-Garcia M."/>
            <person name="Morin E."/>
            <person name="Andreopoulos B."/>
            <person name="Barry K.W."/>
            <person name="Bonito G."/>
            <person name="Buee M."/>
            <person name="Carver A."/>
            <person name="Chen C."/>
            <person name="Cichocki N."/>
            <person name="Clum A."/>
            <person name="Culley D."/>
            <person name="Crous P.W."/>
            <person name="Fauchery L."/>
            <person name="Girlanda M."/>
            <person name="Hayes R.D."/>
            <person name="Keri Z."/>
            <person name="LaButti K."/>
            <person name="Lipzen A."/>
            <person name="Lombard V."/>
            <person name="Magnuson J."/>
            <person name="Maillard F."/>
            <person name="Murat C."/>
            <person name="Nolan M."/>
            <person name="Ohm R.A."/>
            <person name="Pangilinan J."/>
            <person name="Pereira M.F."/>
            <person name="Perotto S."/>
            <person name="Peter M."/>
            <person name="Pfister S."/>
            <person name="Riley R."/>
            <person name="Sitrit Y."/>
            <person name="Stielow J.B."/>
            <person name="Szollosi G."/>
            <person name="Zifcakova L."/>
            <person name="Stursova M."/>
            <person name="Spatafora J.W."/>
            <person name="Tedersoo L."/>
            <person name="Vaario L.M."/>
            <person name="Yamada A."/>
            <person name="Yan M."/>
            <person name="Wang P."/>
            <person name="Xu J."/>
            <person name="Bruns T."/>
            <person name="Baldrian P."/>
            <person name="Vilgalys R."/>
            <person name="Dunand C."/>
            <person name="Henrissat B."/>
            <person name="Grigoriev I.V."/>
            <person name="Hibbett D."/>
            <person name="Nagy L.G."/>
            <person name="Martin F.M."/>
        </authorList>
    </citation>
    <scope>NUCLEOTIDE SEQUENCE</scope>
    <source>
        <strain evidence="9">Prilba</strain>
    </source>
</reference>
<feature type="domain" description="Nucleoprotein TPR/MPL1" evidence="7">
    <location>
        <begin position="229"/>
        <end position="302"/>
    </location>
</feature>
<accession>A0A9P5MQM7</accession>
<feature type="region of interest" description="Disordered" evidence="5">
    <location>
        <begin position="1916"/>
        <end position="1983"/>
    </location>
</feature>
<dbReference type="Pfam" id="PF25785">
    <property type="entry name" value="TPR"/>
    <property type="match status" value="1"/>
</dbReference>